<evidence type="ECO:0000259" key="6">
    <source>
        <dbReference type="Pfam" id="PF01494"/>
    </source>
</evidence>
<dbReference type="PRINTS" id="PR00420">
    <property type="entry name" value="RNGMNOXGNASE"/>
</dbReference>
<evidence type="ECO:0000256" key="5">
    <source>
        <dbReference type="ARBA" id="ARBA00023033"/>
    </source>
</evidence>
<keyword evidence="2" id="KW-0285">Flavoprotein</keyword>
<evidence type="ECO:0000256" key="1">
    <source>
        <dbReference type="ARBA" id="ARBA00007992"/>
    </source>
</evidence>
<sequence length="393" mass="42920">MPVNKVLILGGGIAGIALAIALTKSNIPVEIFEIRDEPSNIGGAVNLTPNAMRYLEYLGVSSSLMDTCECPAIEIFSLRTGAKLAALSFDDVNAYKFRARRVIRSALIHALIQTLGDLNVSIQYNKRATSISETSDSVTLQFADGTSATGSLLVGADGVHSFVRSHIDPSRTVTYTGVASAYAFLPASSISARLPFVATALYSGRAGSVLLSYTDAARTQLYAGLVMEVPAPDSDLGREGWRAHNKDREAVRRDLTTRFASPAVPQVSELIEKVDEWWLRPVYKLPPSGVWWKGQSVLVGDAAHAMPPQGESIGLALEDVVLLTRVLEKHGGTQSAGEMFEAAWEEASWRWESVKDKGVVATWAREIMTPWVLWFMQGKKAKEMMYDVREIEI</sequence>
<feature type="domain" description="FAD-binding" evidence="6">
    <location>
        <begin position="5"/>
        <end position="330"/>
    </location>
</feature>
<dbReference type="InterPro" id="IPR036188">
    <property type="entry name" value="FAD/NAD-bd_sf"/>
</dbReference>
<dbReference type="Pfam" id="PF01494">
    <property type="entry name" value="FAD_binding_3"/>
    <property type="match status" value="1"/>
</dbReference>
<gene>
    <name evidence="7" type="ORF">BT63DRAFT_138799</name>
</gene>
<dbReference type="OrthoDB" id="16820at2759"/>
<reference evidence="7" key="1">
    <citation type="journal article" date="2020" name="Stud. Mycol.">
        <title>101 Dothideomycetes genomes: a test case for predicting lifestyles and emergence of pathogens.</title>
        <authorList>
            <person name="Haridas S."/>
            <person name="Albert R."/>
            <person name="Binder M."/>
            <person name="Bloem J."/>
            <person name="Labutti K."/>
            <person name="Salamov A."/>
            <person name="Andreopoulos B."/>
            <person name="Baker S."/>
            <person name="Barry K."/>
            <person name="Bills G."/>
            <person name="Bluhm B."/>
            <person name="Cannon C."/>
            <person name="Castanera R."/>
            <person name="Culley D."/>
            <person name="Daum C."/>
            <person name="Ezra D."/>
            <person name="Gonzalez J."/>
            <person name="Henrissat B."/>
            <person name="Kuo A."/>
            <person name="Liang C."/>
            <person name="Lipzen A."/>
            <person name="Lutzoni F."/>
            <person name="Magnuson J."/>
            <person name="Mondo S."/>
            <person name="Nolan M."/>
            <person name="Ohm R."/>
            <person name="Pangilinan J."/>
            <person name="Park H.-J."/>
            <person name="Ramirez L."/>
            <person name="Alfaro M."/>
            <person name="Sun H."/>
            <person name="Tritt A."/>
            <person name="Yoshinaga Y."/>
            <person name="Zwiers L.-H."/>
            <person name="Turgeon B."/>
            <person name="Goodwin S."/>
            <person name="Spatafora J."/>
            <person name="Crous P."/>
            <person name="Grigoriev I."/>
        </authorList>
    </citation>
    <scope>NUCLEOTIDE SEQUENCE</scope>
    <source>
        <strain evidence="7">CBS 115976</strain>
    </source>
</reference>
<name>A0A6A6UKU0_9PEZI</name>
<evidence type="ECO:0000313" key="8">
    <source>
        <dbReference type="Proteomes" id="UP000799302"/>
    </source>
</evidence>
<evidence type="ECO:0000256" key="2">
    <source>
        <dbReference type="ARBA" id="ARBA00022630"/>
    </source>
</evidence>
<accession>A0A6A6UKU0</accession>
<evidence type="ECO:0000256" key="4">
    <source>
        <dbReference type="ARBA" id="ARBA00023002"/>
    </source>
</evidence>
<dbReference type="Gene3D" id="3.50.50.60">
    <property type="entry name" value="FAD/NAD(P)-binding domain"/>
    <property type="match status" value="1"/>
</dbReference>
<keyword evidence="4" id="KW-0560">Oxidoreductase</keyword>
<dbReference type="PANTHER" id="PTHR13789:SF309">
    <property type="entry name" value="PUTATIVE (AFU_ORTHOLOGUE AFUA_6G14510)-RELATED"/>
    <property type="match status" value="1"/>
</dbReference>
<dbReference type="PANTHER" id="PTHR13789">
    <property type="entry name" value="MONOOXYGENASE"/>
    <property type="match status" value="1"/>
</dbReference>
<dbReference type="InterPro" id="IPR050493">
    <property type="entry name" value="FAD-dep_Monooxygenase_BioMet"/>
</dbReference>
<evidence type="ECO:0000313" key="7">
    <source>
        <dbReference type="EMBL" id="KAF2672869.1"/>
    </source>
</evidence>
<protein>
    <submittedName>
        <fullName evidence="7">FAD/NAD(P)-binding domain-containing protein</fullName>
    </submittedName>
</protein>
<organism evidence="7 8">
    <name type="scientific">Microthyrium microscopicum</name>
    <dbReference type="NCBI Taxonomy" id="703497"/>
    <lineage>
        <taxon>Eukaryota</taxon>
        <taxon>Fungi</taxon>
        <taxon>Dikarya</taxon>
        <taxon>Ascomycota</taxon>
        <taxon>Pezizomycotina</taxon>
        <taxon>Dothideomycetes</taxon>
        <taxon>Dothideomycetes incertae sedis</taxon>
        <taxon>Microthyriales</taxon>
        <taxon>Microthyriaceae</taxon>
        <taxon>Microthyrium</taxon>
    </lineage>
</organism>
<dbReference type="InterPro" id="IPR002938">
    <property type="entry name" value="FAD-bd"/>
</dbReference>
<keyword evidence="8" id="KW-1185">Reference proteome</keyword>
<dbReference type="GO" id="GO:0004497">
    <property type="term" value="F:monooxygenase activity"/>
    <property type="evidence" value="ECO:0007669"/>
    <property type="project" value="UniProtKB-KW"/>
</dbReference>
<comment type="similarity">
    <text evidence="1">Belongs to the paxM FAD-dependent monooxygenase family.</text>
</comment>
<dbReference type="EMBL" id="MU004231">
    <property type="protein sequence ID" value="KAF2672869.1"/>
    <property type="molecule type" value="Genomic_DNA"/>
</dbReference>
<proteinExistence type="inferred from homology"/>
<keyword evidence="5" id="KW-0503">Monooxygenase</keyword>
<evidence type="ECO:0000256" key="3">
    <source>
        <dbReference type="ARBA" id="ARBA00022827"/>
    </source>
</evidence>
<dbReference type="GO" id="GO:0071949">
    <property type="term" value="F:FAD binding"/>
    <property type="evidence" value="ECO:0007669"/>
    <property type="project" value="InterPro"/>
</dbReference>
<keyword evidence="3" id="KW-0274">FAD</keyword>
<dbReference type="SUPFAM" id="SSF51905">
    <property type="entry name" value="FAD/NAD(P)-binding domain"/>
    <property type="match status" value="1"/>
</dbReference>
<dbReference type="AlphaFoldDB" id="A0A6A6UKU0"/>
<dbReference type="Proteomes" id="UP000799302">
    <property type="component" value="Unassembled WGS sequence"/>
</dbReference>